<dbReference type="AlphaFoldDB" id="A0A0F9H381"/>
<sequence>MNVRISEARKKVRCRYCDQHIEVGEFKVVCTYFMKLKHSDKTWTKTMHFHAKDPYCWIDRGILEVGMRPHTENRGRKPDALSDELKLRRQQILRRRASVMQRIGVEMMGRSRPDKLVHLTQMLETMAAEIEAFGGVPKSWK</sequence>
<evidence type="ECO:0008006" key="2">
    <source>
        <dbReference type="Google" id="ProtNLM"/>
    </source>
</evidence>
<dbReference type="EMBL" id="LAZR01026115">
    <property type="protein sequence ID" value="KKL69752.1"/>
    <property type="molecule type" value="Genomic_DNA"/>
</dbReference>
<evidence type="ECO:0000313" key="1">
    <source>
        <dbReference type="EMBL" id="KKL69752.1"/>
    </source>
</evidence>
<accession>A0A0F9H381</accession>
<reference evidence="1" key="1">
    <citation type="journal article" date="2015" name="Nature">
        <title>Complex archaea that bridge the gap between prokaryotes and eukaryotes.</title>
        <authorList>
            <person name="Spang A."/>
            <person name="Saw J.H."/>
            <person name="Jorgensen S.L."/>
            <person name="Zaremba-Niedzwiedzka K."/>
            <person name="Martijn J."/>
            <person name="Lind A.E."/>
            <person name="van Eijk R."/>
            <person name="Schleper C."/>
            <person name="Guy L."/>
            <person name="Ettema T.J."/>
        </authorList>
    </citation>
    <scope>NUCLEOTIDE SEQUENCE</scope>
</reference>
<gene>
    <name evidence="1" type="ORF">LCGC14_2111790</name>
</gene>
<name>A0A0F9H381_9ZZZZ</name>
<protein>
    <recommendedName>
        <fullName evidence="2">PARP-type domain-containing protein</fullName>
    </recommendedName>
</protein>
<proteinExistence type="predicted"/>
<organism evidence="1">
    <name type="scientific">marine sediment metagenome</name>
    <dbReference type="NCBI Taxonomy" id="412755"/>
    <lineage>
        <taxon>unclassified sequences</taxon>
        <taxon>metagenomes</taxon>
        <taxon>ecological metagenomes</taxon>
    </lineage>
</organism>
<comment type="caution">
    <text evidence="1">The sequence shown here is derived from an EMBL/GenBank/DDBJ whole genome shotgun (WGS) entry which is preliminary data.</text>
</comment>